<dbReference type="SUPFAM" id="SSF51445">
    <property type="entry name" value="(Trans)glycosidases"/>
    <property type="match status" value="1"/>
</dbReference>
<sequence length="329" mass="37776">AICPGEVNWHYRDNFLEHLDEVEILAGILRDYGMTLYWSPSYLLALEQETADQLYARVPDFGGYMMKMGSEKQNGDPRPPMINRIADTLLPYGGTTLVRGFVYGNYRYTREPYRNLIPHDLFAKEDGNFRHNVVIIPKGSPLDWDFSAPIPALDGAIQKNLSGSEQVIDKGFPSSWVEKWKWWMEQDHYHNGPGSLNKFDVDCIMGVSMIEPAPAWAKSPLNMVNYYGLGRLAWNPDRTVDEIYNEWIIQTFGDDPEVIDTIKTILFLSDDVTRKSYNYRGYRGIWLDADDDRTFTQVKTSHMVNREGIGPKSVKLAKRTLAQYSPGLR</sequence>
<dbReference type="GO" id="GO:0033939">
    <property type="term" value="F:xylan alpha-1,2-glucuronosidase activity"/>
    <property type="evidence" value="ECO:0007669"/>
    <property type="project" value="TreeGrafter"/>
</dbReference>
<dbReference type="GO" id="GO:0045493">
    <property type="term" value="P:xylan catabolic process"/>
    <property type="evidence" value="ECO:0007669"/>
    <property type="project" value="InterPro"/>
</dbReference>
<dbReference type="PANTHER" id="PTHR39207">
    <property type="entry name" value="ALPHA-GLUCURONIDASE A"/>
    <property type="match status" value="1"/>
</dbReference>
<dbReference type="Gene3D" id="3.90.1330.10">
    <property type="entry name" value="Alpha-glucuronidase, C-terminal domain"/>
    <property type="match status" value="1"/>
</dbReference>
<dbReference type="InterPro" id="IPR017853">
    <property type="entry name" value="GH"/>
</dbReference>
<proteinExistence type="predicted"/>
<reference evidence="3" key="1">
    <citation type="submission" date="2018-05" db="EMBL/GenBank/DDBJ databases">
        <authorList>
            <person name="Lanie J.A."/>
            <person name="Ng W.-L."/>
            <person name="Kazmierczak K.M."/>
            <person name="Andrzejewski T.M."/>
            <person name="Davidsen T.M."/>
            <person name="Wayne K.J."/>
            <person name="Tettelin H."/>
            <person name="Glass J.I."/>
            <person name="Rusch D."/>
            <person name="Podicherti R."/>
            <person name="Tsui H.-C.T."/>
            <person name="Winkler M.E."/>
        </authorList>
    </citation>
    <scope>NUCLEOTIDE SEQUENCE</scope>
</reference>
<dbReference type="GO" id="GO:0046559">
    <property type="term" value="F:alpha-glucuronidase activity"/>
    <property type="evidence" value="ECO:0007669"/>
    <property type="project" value="InterPro"/>
</dbReference>
<accession>A0A382QRZ8</accession>
<feature type="domain" description="Glycosyl hydrolase family 67 catalytic" evidence="2">
    <location>
        <begin position="48"/>
        <end position="165"/>
    </location>
</feature>
<dbReference type="InterPro" id="IPR011099">
    <property type="entry name" value="Glyco_hydro_67_C"/>
</dbReference>
<protein>
    <submittedName>
        <fullName evidence="3">Uncharacterized protein</fullName>
    </submittedName>
</protein>
<evidence type="ECO:0000259" key="1">
    <source>
        <dbReference type="Pfam" id="PF07477"/>
    </source>
</evidence>
<dbReference type="InterPro" id="IPR011100">
    <property type="entry name" value="Glyco_hydro_67_cat"/>
</dbReference>
<dbReference type="EMBL" id="UINC01116129">
    <property type="protein sequence ID" value="SVC87655.1"/>
    <property type="molecule type" value="Genomic_DNA"/>
</dbReference>
<feature type="non-terminal residue" evidence="3">
    <location>
        <position position="329"/>
    </location>
</feature>
<dbReference type="PANTHER" id="PTHR39207:SF1">
    <property type="entry name" value="ALPHA-GLUCURONIDASE A"/>
    <property type="match status" value="1"/>
</dbReference>
<feature type="non-terminal residue" evidence="3">
    <location>
        <position position="1"/>
    </location>
</feature>
<dbReference type="AlphaFoldDB" id="A0A382QRZ8"/>
<dbReference type="Pfam" id="PF07488">
    <property type="entry name" value="Glyco_hydro_67M"/>
    <property type="match status" value="1"/>
</dbReference>
<gene>
    <name evidence="3" type="ORF">METZ01_LOCUS340509</name>
</gene>
<organism evidence="3">
    <name type="scientific">marine metagenome</name>
    <dbReference type="NCBI Taxonomy" id="408172"/>
    <lineage>
        <taxon>unclassified sequences</taxon>
        <taxon>metagenomes</taxon>
        <taxon>ecological metagenomes</taxon>
    </lineage>
</organism>
<dbReference type="InterPro" id="IPR037054">
    <property type="entry name" value="A-glucoronidase_C_sf"/>
</dbReference>
<evidence type="ECO:0000259" key="2">
    <source>
        <dbReference type="Pfam" id="PF07488"/>
    </source>
</evidence>
<evidence type="ECO:0000313" key="3">
    <source>
        <dbReference type="EMBL" id="SVC87655.1"/>
    </source>
</evidence>
<feature type="domain" description="Glycosyl hydrolase family 67 C-terminal" evidence="1">
    <location>
        <begin position="219"/>
        <end position="274"/>
    </location>
</feature>
<dbReference type="Gene3D" id="3.20.20.80">
    <property type="entry name" value="Glycosidases"/>
    <property type="match status" value="1"/>
</dbReference>
<dbReference type="GO" id="GO:0005576">
    <property type="term" value="C:extracellular region"/>
    <property type="evidence" value="ECO:0007669"/>
    <property type="project" value="InterPro"/>
</dbReference>
<dbReference type="Pfam" id="PF07477">
    <property type="entry name" value="Glyco_hydro_67C"/>
    <property type="match status" value="1"/>
</dbReference>
<name>A0A382QRZ8_9ZZZZ</name>